<accession>A0A157ZB66</accession>
<keyword evidence="3" id="KW-1185">Reference proteome</keyword>
<dbReference type="InterPro" id="IPR014861">
    <property type="entry name" value="CNP1-like_dom"/>
</dbReference>
<sequence length="231" mass="25329">MHTLTLNSIAIDGTANFSPCHLALFRRAGASRSARMFFGKTQLKVNASLAVLAASAAALAVLAGCSSNKAPSTQDDGVFTYLLDRKPNWTEEKIDTMPPLPQASNLLAFNVSQNTPLTFAVDKTSLTVGKDGVVRYVIVVTSPAGARNVNYEGIRCDTYEWRRYASINDDQNGWDQGVAFDFKRIENGELNAYQAALYQDYFCASKLPVGTAKQIVNNIQYKRTQSSINVR</sequence>
<evidence type="ECO:0000313" key="3">
    <source>
        <dbReference type="Proteomes" id="UP000054870"/>
    </source>
</evidence>
<proteinExistence type="predicted"/>
<keyword evidence="2" id="KW-0449">Lipoprotein</keyword>
<reference evidence="2" key="1">
    <citation type="submission" date="2016-01" db="EMBL/GenBank/DDBJ databases">
        <authorList>
            <person name="Peeters C."/>
        </authorList>
    </citation>
    <scope>NUCLEOTIDE SEQUENCE [LARGE SCALE GENOMIC DNA]</scope>
    <source>
        <strain evidence="2">LMG 29318</strain>
    </source>
</reference>
<dbReference type="Proteomes" id="UP000054870">
    <property type="component" value="Unassembled WGS sequence"/>
</dbReference>
<dbReference type="AlphaFoldDB" id="A0A157ZB66"/>
<protein>
    <submittedName>
        <fullName evidence="2">Lipoprotein</fullName>
    </submittedName>
</protein>
<dbReference type="Pfam" id="PF08750">
    <property type="entry name" value="CNP1"/>
    <property type="match status" value="1"/>
</dbReference>
<dbReference type="EMBL" id="FCOF02000002">
    <property type="protein sequence ID" value="SAK42780.1"/>
    <property type="molecule type" value="Genomic_DNA"/>
</dbReference>
<gene>
    <name evidence="2" type="ORF">AWB75_00459</name>
</gene>
<name>A0A157ZB66_9BURK</name>
<comment type="caution">
    <text evidence="2">The sequence shown here is derived from an EMBL/GenBank/DDBJ whole genome shotgun (WGS) entry which is preliminary data.</text>
</comment>
<organism evidence="2 3">
    <name type="scientific">Caballeronia catudaia</name>
    <dbReference type="NCBI Taxonomy" id="1777136"/>
    <lineage>
        <taxon>Bacteria</taxon>
        <taxon>Pseudomonadati</taxon>
        <taxon>Pseudomonadota</taxon>
        <taxon>Betaproteobacteria</taxon>
        <taxon>Burkholderiales</taxon>
        <taxon>Burkholderiaceae</taxon>
        <taxon>Caballeronia</taxon>
    </lineage>
</organism>
<evidence type="ECO:0000259" key="1">
    <source>
        <dbReference type="Pfam" id="PF08750"/>
    </source>
</evidence>
<feature type="domain" description="CNP1-like uncharacterised" evidence="1">
    <location>
        <begin position="85"/>
        <end position="219"/>
    </location>
</feature>
<evidence type="ECO:0000313" key="2">
    <source>
        <dbReference type="EMBL" id="SAK42780.1"/>
    </source>
</evidence>